<organism evidence="2 3">
    <name type="scientific">Corallococcus aberystwythensis</name>
    <dbReference type="NCBI Taxonomy" id="2316722"/>
    <lineage>
        <taxon>Bacteria</taxon>
        <taxon>Pseudomonadati</taxon>
        <taxon>Myxococcota</taxon>
        <taxon>Myxococcia</taxon>
        <taxon>Myxococcales</taxon>
        <taxon>Cystobacterineae</taxon>
        <taxon>Myxococcaceae</taxon>
        <taxon>Corallococcus</taxon>
    </lineage>
</organism>
<evidence type="ECO:0000313" key="3">
    <source>
        <dbReference type="Proteomes" id="UP000267003"/>
    </source>
</evidence>
<comment type="caution">
    <text evidence="2">The sequence shown here is derived from an EMBL/GenBank/DDBJ whole genome shotgun (WGS) entry which is preliminary data.</text>
</comment>
<gene>
    <name evidence="2" type="ORF">D7W81_34185</name>
</gene>
<evidence type="ECO:0000256" key="1">
    <source>
        <dbReference type="SAM" id="MobiDB-lite"/>
    </source>
</evidence>
<feature type="region of interest" description="Disordered" evidence="1">
    <location>
        <begin position="185"/>
        <end position="207"/>
    </location>
</feature>
<keyword evidence="3" id="KW-1185">Reference proteome</keyword>
<evidence type="ECO:0008006" key="4">
    <source>
        <dbReference type="Google" id="ProtNLM"/>
    </source>
</evidence>
<name>A0A3A8PJ85_9BACT</name>
<dbReference type="AlphaFoldDB" id="A0A3A8PJ85"/>
<reference evidence="3" key="1">
    <citation type="submission" date="2018-09" db="EMBL/GenBank/DDBJ databases">
        <authorList>
            <person name="Livingstone P.G."/>
            <person name="Whitworth D.E."/>
        </authorList>
    </citation>
    <scope>NUCLEOTIDE SEQUENCE [LARGE SCALE GENOMIC DNA]</scope>
    <source>
        <strain evidence="3">AB050A</strain>
    </source>
</reference>
<proteinExistence type="predicted"/>
<dbReference type="Pfam" id="PF11617">
    <property type="entry name" value="Cu-binding_MopE"/>
    <property type="match status" value="2"/>
</dbReference>
<feature type="region of interest" description="Disordered" evidence="1">
    <location>
        <begin position="264"/>
        <end position="290"/>
    </location>
</feature>
<sequence>MRLFLVAVLAGVLAGCSKGDDLKTAALRVQIHYEGFRPGCVTLTVTDQTEVSRSVTTNVNVKPDPAPGTLSVAVFRQAGWSNDVRLLATAQERSCEGAQVATAETNASLEKNGVTTVDLSLGATDGDGDGFVSPANGGTDCADDNEDRGGPTAWYTDADGDKYGSRFLDPVLACSAPSFNTTSRAGDCDDNDSSINPGVQESRCDRRDDNCNGEVDEAFDLGGACVNASNCPGAKICSNGVAVCNSTVTPTAYYLDEDGDGKAGTLGGTTCEPPPLNSKPEAEDCDESSRYRASGTPEVCDRIDNDCADGADDGLTCNATWKPFTTPDSTSWKTIATDGSGGIWAAGDGGNLARGRMDGTGGKSVTCDGDWKAAWASSSGEVFLAGGKDSSSRFAQAAATANTCTLESNTNGQVLNGLVGIVSATGGSLTLYGVTGGGQTFRWAPPAAPERIETATADASLRAISGVGGPETLLAVGSKSEGFVPTLKPRAFRFDVASSTWVKEELPATLVGELRGVHVVNANYAFAVGDNGIVLERVKGKWSEMKTLPAAFASRSIQDVVAFGKTAVYVATTEGVGAGGAVLFFNGSDWITVHTDARSPARSLRSLDAKAPTGIVTVGDSGAGASFIVTP</sequence>
<dbReference type="Proteomes" id="UP000267003">
    <property type="component" value="Unassembled WGS sequence"/>
</dbReference>
<evidence type="ECO:0000313" key="2">
    <source>
        <dbReference type="EMBL" id="RKH56358.1"/>
    </source>
</evidence>
<dbReference type="EMBL" id="RAWK01000285">
    <property type="protein sequence ID" value="RKH56358.1"/>
    <property type="molecule type" value="Genomic_DNA"/>
</dbReference>
<dbReference type="PROSITE" id="PS51257">
    <property type="entry name" value="PROKAR_LIPOPROTEIN"/>
    <property type="match status" value="1"/>
</dbReference>
<accession>A0A3A8PJ85</accession>
<dbReference type="InterPro" id="IPR021655">
    <property type="entry name" value="Put_metal-bd"/>
</dbReference>
<protein>
    <recommendedName>
        <fullName evidence="4">Lipoprotein</fullName>
    </recommendedName>
</protein>